<gene>
    <name evidence="2" type="ORF">DCAR_009737</name>
    <name evidence="3" type="ORF">DCAR_0310993</name>
</gene>
<feature type="compositionally biased region" description="Basic and acidic residues" evidence="1">
    <location>
        <begin position="190"/>
        <end position="199"/>
    </location>
</feature>
<dbReference type="EMBL" id="LNRQ01000003">
    <property type="protein sequence ID" value="KZN00983.1"/>
    <property type="molecule type" value="Genomic_DNA"/>
</dbReference>
<feature type="compositionally biased region" description="Pro residues" evidence="1">
    <location>
        <begin position="18"/>
        <end position="28"/>
    </location>
</feature>
<feature type="region of interest" description="Disordered" evidence="1">
    <location>
        <begin position="109"/>
        <end position="262"/>
    </location>
</feature>
<feature type="compositionally biased region" description="Gly residues" evidence="1">
    <location>
        <begin position="212"/>
        <end position="234"/>
    </location>
</feature>
<dbReference type="AlphaFoldDB" id="A0A162AH37"/>
<organism evidence="2">
    <name type="scientific">Daucus carota subsp. sativus</name>
    <name type="common">Carrot</name>
    <dbReference type="NCBI Taxonomy" id="79200"/>
    <lineage>
        <taxon>Eukaryota</taxon>
        <taxon>Viridiplantae</taxon>
        <taxon>Streptophyta</taxon>
        <taxon>Embryophyta</taxon>
        <taxon>Tracheophyta</taxon>
        <taxon>Spermatophyta</taxon>
        <taxon>Magnoliopsida</taxon>
        <taxon>eudicotyledons</taxon>
        <taxon>Gunneridae</taxon>
        <taxon>Pentapetalae</taxon>
        <taxon>asterids</taxon>
        <taxon>campanulids</taxon>
        <taxon>Apiales</taxon>
        <taxon>Apiaceae</taxon>
        <taxon>Apioideae</taxon>
        <taxon>Scandiceae</taxon>
        <taxon>Daucinae</taxon>
        <taxon>Daucus</taxon>
        <taxon>Daucus sect. Daucus</taxon>
    </lineage>
</organism>
<dbReference type="PANTHER" id="PTHR33871:SF1">
    <property type="entry name" value="OS05G0503100 PROTEIN"/>
    <property type="match status" value="1"/>
</dbReference>
<reference evidence="2" key="1">
    <citation type="journal article" date="2016" name="Nat. Genet.">
        <title>A high-quality carrot genome assembly provides new insights into carotenoid accumulation and asterid genome evolution.</title>
        <authorList>
            <person name="Iorizzo M."/>
            <person name="Ellison S."/>
            <person name="Senalik D."/>
            <person name="Zeng P."/>
            <person name="Satapoomin P."/>
            <person name="Huang J."/>
            <person name="Bowman M."/>
            <person name="Iovene M."/>
            <person name="Sanseverino W."/>
            <person name="Cavagnaro P."/>
            <person name="Yildiz M."/>
            <person name="Macko-Podgorni A."/>
            <person name="Moranska E."/>
            <person name="Grzebelus E."/>
            <person name="Grzebelus D."/>
            <person name="Ashrafi H."/>
            <person name="Zheng Z."/>
            <person name="Cheng S."/>
            <person name="Spooner D."/>
            <person name="Van Deynze A."/>
            <person name="Simon P."/>
        </authorList>
    </citation>
    <scope>NUCLEOTIDE SEQUENCE [LARGE SCALE GENOMIC DNA]</scope>
    <source>
        <tissue evidence="2">Leaf</tissue>
    </source>
</reference>
<protein>
    <submittedName>
        <fullName evidence="2">Uncharacterized protein</fullName>
    </submittedName>
</protein>
<feature type="compositionally biased region" description="Pro residues" evidence="1">
    <location>
        <begin position="55"/>
        <end position="70"/>
    </location>
</feature>
<dbReference type="KEGG" id="dcr:108211833"/>
<accession>A0A162AH37</accession>
<reference evidence="3" key="2">
    <citation type="submission" date="2022-03" db="EMBL/GenBank/DDBJ databases">
        <title>Draft title - Genomic analysis of global carrot germplasm unveils the trajectory of domestication and the origin of high carotenoid orange carrot.</title>
        <authorList>
            <person name="Iorizzo M."/>
            <person name="Ellison S."/>
            <person name="Senalik D."/>
            <person name="Macko-Podgorni A."/>
            <person name="Grzebelus D."/>
            <person name="Bostan H."/>
            <person name="Rolling W."/>
            <person name="Curaba J."/>
            <person name="Simon P."/>
        </authorList>
    </citation>
    <scope>NUCLEOTIDE SEQUENCE</scope>
    <source>
        <tissue evidence="3">Leaf</tissue>
    </source>
</reference>
<feature type="compositionally biased region" description="Low complexity" evidence="1">
    <location>
        <begin position="7"/>
        <end position="17"/>
    </location>
</feature>
<name>A0A162AH37_DAUCS</name>
<evidence type="ECO:0000313" key="2">
    <source>
        <dbReference type="EMBL" id="KZN00983.1"/>
    </source>
</evidence>
<feature type="region of interest" description="Disordered" evidence="1">
    <location>
        <begin position="1"/>
        <end position="88"/>
    </location>
</feature>
<evidence type="ECO:0000313" key="4">
    <source>
        <dbReference type="Proteomes" id="UP000077755"/>
    </source>
</evidence>
<feature type="compositionally biased region" description="Basic and acidic residues" evidence="1">
    <location>
        <begin position="240"/>
        <end position="254"/>
    </location>
</feature>
<evidence type="ECO:0000313" key="3">
    <source>
        <dbReference type="EMBL" id="WOG91743.1"/>
    </source>
</evidence>
<dbReference type="EMBL" id="CP093345">
    <property type="protein sequence ID" value="WOG91743.1"/>
    <property type="molecule type" value="Genomic_DNA"/>
</dbReference>
<evidence type="ECO:0000256" key="1">
    <source>
        <dbReference type="SAM" id="MobiDB-lite"/>
    </source>
</evidence>
<proteinExistence type="predicted"/>
<sequence length="278" mass="29691">MGCCESTPISTHPTKPTTTPPPPPPQPKPALITHPQPQPEEEETVKEVLSETPISKPPPPPPQITNPNPRPDVKPKKIEPIGVTKPTEQEISLVSEISEASEFCSFSGSFSTTTVNEKDDGEVTQRVGPRSPAKTPRKCTYSGEVKRERGPTRSKRGGHSQVVRSSRPVAQGRANTTPHRRNVGLTSGAVKRDSGELSLRRSRSPAPRGEKGGPGGRTVGQRGVTGGGVTGQAGGKSPVRKVDESQRKVEKQDDAVLGENGSESLENPLVSLECFIFL</sequence>
<dbReference type="Gramene" id="KZN00983">
    <property type="protein sequence ID" value="KZN00983"/>
    <property type="gene ID" value="DCAR_009737"/>
</dbReference>
<keyword evidence="4" id="KW-1185">Reference proteome</keyword>
<dbReference type="OMA" id="NCRIRIR"/>
<dbReference type="Proteomes" id="UP000077755">
    <property type="component" value="Chromosome 3"/>
</dbReference>
<dbReference type="OrthoDB" id="1922230at2759"/>
<dbReference type="PANTHER" id="PTHR33871">
    <property type="entry name" value="OS05G0503100 PROTEIN-RELATED"/>
    <property type="match status" value="1"/>
</dbReference>